<dbReference type="Proteomes" id="UP000298154">
    <property type="component" value="Unassembled WGS sequence"/>
</dbReference>
<accession>A0A4V3ITK0</accession>
<evidence type="ECO:0000313" key="3">
    <source>
        <dbReference type="Proteomes" id="UP000298154"/>
    </source>
</evidence>
<evidence type="ECO:0000256" key="1">
    <source>
        <dbReference type="SAM" id="Phobius"/>
    </source>
</evidence>
<keyword evidence="1" id="KW-1133">Transmembrane helix</keyword>
<comment type="caution">
    <text evidence="2">The sequence shown here is derived from an EMBL/GenBank/DDBJ whole genome shotgun (WGS) entry which is preliminary data.</text>
</comment>
<dbReference type="RefSeq" id="WP_134554365.1">
    <property type="nucleotide sequence ID" value="NZ_SOHK01000007.1"/>
</dbReference>
<dbReference type="AlphaFoldDB" id="A0A4V3ITK0"/>
<sequence length="85" mass="9125">MGSIPPISKTRSTVIILAAAVLAVAGRAQVLLRIAEGEGEPGDIFVLVLGAIQFICGLAAFIYYGRRRYLQKFALDKSQDDSPES</sequence>
<dbReference type="EMBL" id="SOHK01000007">
    <property type="protein sequence ID" value="TFD67711.1"/>
    <property type="molecule type" value="Genomic_DNA"/>
</dbReference>
<keyword evidence="1" id="KW-0472">Membrane</keyword>
<evidence type="ECO:0000313" key="2">
    <source>
        <dbReference type="EMBL" id="TFD67711.1"/>
    </source>
</evidence>
<gene>
    <name evidence="2" type="ORF">E3T47_03525</name>
</gene>
<dbReference type="OrthoDB" id="9905196at2"/>
<name>A0A4V3ITK0_9MICO</name>
<feature type="transmembrane region" description="Helical" evidence="1">
    <location>
        <begin position="44"/>
        <end position="64"/>
    </location>
</feature>
<reference evidence="2 3" key="1">
    <citation type="submission" date="2019-03" db="EMBL/GenBank/DDBJ databases">
        <title>Genomics of glacier-inhabiting Cryobacterium strains.</title>
        <authorList>
            <person name="Liu Q."/>
            <person name="Xin Y.-H."/>
        </authorList>
    </citation>
    <scope>NUCLEOTIDE SEQUENCE [LARGE SCALE GENOMIC DNA]</scope>
    <source>
        <strain evidence="2 3">Sr36</strain>
    </source>
</reference>
<keyword evidence="1" id="KW-0812">Transmembrane</keyword>
<proteinExistence type="predicted"/>
<organism evidence="2 3">
    <name type="scientific">Cryobacterium ruanii</name>
    <dbReference type="NCBI Taxonomy" id="1259197"/>
    <lineage>
        <taxon>Bacteria</taxon>
        <taxon>Bacillati</taxon>
        <taxon>Actinomycetota</taxon>
        <taxon>Actinomycetes</taxon>
        <taxon>Micrococcales</taxon>
        <taxon>Microbacteriaceae</taxon>
        <taxon>Cryobacterium</taxon>
    </lineage>
</organism>
<keyword evidence="3" id="KW-1185">Reference proteome</keyword>
<protein>
    <submittedName>
        <fullName evidence="2">Uncharacterized protein</fullName>
    </submittedName>
</protein>